<reference evidence="18" key="2">
    <citation type="submission" date="2020-09" db="EMBL/GenBank/DDBJ databases">
        <authorList>
            <person name="Sun Q."/>
            <person name="Kim S."/>
        </authorList>
    </citation>
    <scope>NUCLEOTIDE SEQUENCE</scope>
    <source>
        <strain evidence="18">KCTC 32513</strain>
    </source>
</reference>
<keyword evidence="6 15" id="KW-0732">Signal</keyword>
<dbReference type="Gene3D" id="2.40.170.20">
    <property type="entry name" value="TonB-dependent receptor, beta-barrel domain"/>
    <property type="match status" value="1"/>
</dbReference>
<evidence type="ECO:0000256" key="3">
    <source>
        <dbReference type="ARBA" id="ARBA00022452"/>
    </source>
</evidence>
<evidence type="ECO:0000256" key="15">
    <source>
        <dbReference type="SAM" id="SignalP"/>
    </source>
</evidence>
<sequence length="815" mass="88028">MNKYRLLGASALSVMLASSLPSFAQAQDTGPILDEIIVTAQSRAKGLQDVPISVAAVDANTIEKTGIVKIEDLTTLVPNFTYAETGITTAFLIRGIGSGVNQGFEQSVGVYVDGVHYPRGQQVRAPFLDLERVEVLRGPQSILFGKNSVAGAINVTTAKPTDYFQGSVFGSYEIEDSETVLEGMLSGPMSDRVRARVAGRYRDADGFQINQTLNRDEVAREELTIRGTVEVDLTEDLMATFKAEVTSFDAIGRNIEVENATPVNNPSSPFNGLTYPQILVGVFGQDASVLDFTQDGNRHSNGDNSFNDMETYQMTLDWALGDHTLQAITAYETLTYNEQCDCDFTGANIFLARLQEDYTQFSQEIRLTSPERDDFDYIVGAFYQSSDHTYQDQIVVESNSILIPAVNGRSPGAGSLLSGTQAFRQAQVDSTVLSAFAQVDWHLRDDLTLQLGARVTNEDKDGVRNLDVTTDSFGALPAAQIGAPLVYANVFGIASSNLDGLAGLGVPGAAGLVAAFGSGTVPTQNRNVTKFSPDVKLVWDVSDEALLYASWARGFKSGGFDFRANNRGQSASTAEAFQFGDEEATNYEVGGKFKLGRAIELNATAFFTEFDNLQISIFDGILGFNVGNAASSEVKGLELDGRWAVSNNIRLSGGAALTDFEFTDFQNGQCYGTQARDGSDDRFDPTTGFCDYSGLKNNLVSDFTGNVTVDWNAMVFDGYELTGLTTLLYKSSYNASQTQDPAGVQDGYVKIDARLGFGPQDGPWEIAVLGKNLTDEILKTYNGDTPLGGSTFGANSNYTFYSQGRTVAVQGSLKF</sequence>
<keyword evidence="2 12" id="KW-0813">Transport</keyword>
<evidence type="ECO:0000313" key="19">
    <source>
        <dbReference type="Proteomes" id="UP000634004"/>
    </source>
</evidence>
<dbReference type="InterPro" id="IPR000531">
    <property type="entry name" value="Beta-barrel_TonB"/>
</dbReference>
<dbReference type="InterPro" id="IPR010917">
    <property type="entry name" value="TonB_rcpt_CS"/>
</dbReference>
<dbReference type="SUPFAM" id="SSF56935">
    <property type="entry name" value="Porins"/>
    <property type="match status" value="1"/>
</dbReference>
<evidence type="ECO:0000256" key="12">
    <source>
        <dbReference type="PROSITE-ProRule" id="PRU01360"/>
    </source>
</evidence>
<keyword evidence="11 12" id="KW-0998">Cell outer membrane</keyword>
<reference evidence="18" key="1">
    <citation type="journal article" date="2014" name="Int. J. Syst. Evol. Microbiol.">
        <title>Complete genome sequence of Corynebacterium casei LMG S-19264T (=DSM 44701T), isolated from a smear-ripened cheese.</title>
        <authorList>
            <consortium name="US DOE Joint Genome Institute (JGI-PGF)"/>
            <person name="Walter F."/>
            <person name="Albersmeier A."/>
            <person name="Kalinowski J."/>
            <person name="Ruckert C."/>
        </authorList>
    </citation>
    <scope>NUCLEOTIDE SEQUENCE</scope>
    <source>
        <strain evidence="18">KCTC 32513</strain>
    </source>
</reference>
<dbReference type="PANTHER" id="PTHR32552">
    <property type="entry name" value="FERRICHROME IRON RECEPTOR-RELATED"/>
    <property type="match status" value="1"/>
</dbReference>
<evidence type="ECO:0000256" key="6">
    <source>
        <dbReference type="ARBA" id="ARBA00022729"/>
    </source>
</evidence>
<keyword evidence="18" id="KW-0675">Receptor</keyword>
<keyword evidence="10 12" id="KW-0472">Membrane</keyword>
<keyword evidence="5 12" id="KW-0812">Transmembrane</keyword>
<evidence type="ECO:0000256" key="14">
    <source>
        <dbReference type="RuleBase" id="RU003357"/>
    </source>
</evidence>
<feature type="short sequence motif" description="TonB C-terminal box" evidence="13">
    <location>
        <begin position="798"/>
        <end position="815"/>
    </location>
</feature>
<keyword evidence="7" id="KW-0408">Iron</keyword>
<evidence type="ECO:0000256" key="9">
    <source>
        <dbReference type="ARBA" id="ARBA00023077"/>
    </source>
</evidence>
<dbReference type="Pfam" id="PF00593">
    <property type="entry name" value="TonB_dep_Rec_b-barrel"/>
    <property type="match status" value="1"/>
</dbReference>
<evidence type="ECO:0000256" key="4">
    <source>
        <dbReference type="ARBA" id="ARBA00022496"/>
    </source>
</evidence>
<accession>A0A8J3G2B5</accession>
<dbReference type="InterPro" id="IPR012910">
    <property type="entry name" value="Plug_dom"/>
</dbReference>
<keyword evidence="4" id="KW-0410">Iron transport</keyword>
<evidence type="ECO:0000256" key="2">
    <source>
        <dbReference type="ARBA" id="ARBA00022448"/>
    </source>
</evidence>
<dbReference type="AlphaFoldDB" id="A0A8J3G2B5"/>
<evidence type="ECO:0000256" key="5">
    <source>
        <dbReference type="ARBA" id="ARBA00022692"/>
    </source>
</evidence>
<comment type="similarity">
    <text evidence="12 14">Belongs to the TonB-dependent receptor family.</text>
</comment>
<dbReference type="GO" id="GO:0006826">
    <property type="term" value="P:iron ion transport"/>
    <property type="evidence" value="ECO:0007669"/>
    <property type="project" value="UniProtKB-KW"/>
</dbReference>
<protein>
    <submittedName>
        <fullName evidence="18">TonB-dependent receptor</fullName>
    </submittedName>
</protein>
<keyword evidence="9 14" id="KW-0798">TonB box</keyword>
<keyword evidence="3 12" id="KW-1134">Transmembrane beta strand</keyword>
<dbReference type="PANTHER" id="PTHR32552:SF81">
    <property type="entry name" value="TONB-DEPENDENT OUTER MEMBRANE RECEPTOR"/>
    <property type="match status" value="1"/>
</dbReference>
<evidence type="ECO:0000256" key="10">
    <source>
        <dbReference type="ARBA" id="ARBA00023136"/>
    </source>
</evidence>
<dbReference type="InterPro" id="IPR036942">
    <property type="entry name" value="Beta-barrel_TonB_sf"/>
</dbReference>
<evidence type="ECO:0000256" key="11">
    <source>
        <dbReference type="ARBA" id="ARBA00023237"/>
    </source>
</evidence>
<feature type="chain" id="PRO_5035204548" evidence="15">
    <location>
        <begin position="27"/>
        <end position="815"/>
    </location>
</feature>
<evidence type="ECO:0000256" key="8">
    <source>
        <dbReference type="ARBA" id="ARBA00023065"/>
    </source>
</evidence>
<gene>
    <name evidence="18" type="ORF">GCM10009069_14080</name>
</gene>
<feature type="domain" description="TonB-dependent receptor-like beta-barrel" evidence="16">
    <location>
        <begin position="279"/>
        <end position="772"/>
    </location>
</feature>
<keyword evidence="8" id="KW-0406">Ion transport</keyword>
<feature type="domain" description="TonB-dependent receptor plug" evidence="17">
    <location>
        <begin position="47"/>
        <end position="152"/>
    </location>
</feature>
<name>A0A8J3G2B5_9PROT</name>
<dbReference type="Proteomes" id="UP000634004">
    <property type="component" value="Unassembled WGS sequence"/>
</dbReference>
<dbReference type="RefSeq" id="WP_189496824.1">
    <property type="nucleotide sequence ID" value="NZ_BMZH01000004.1"/>
</dbReference>
<evidence type="ECO:0000256" key="7">
    <source>
        <dbReference type="ARBA" id="ARBA00023004"/>
    </source>
</evidence>
<dbReference type="GO" id="GO:0009279">
    <property type="term" value="C:cell outer membrane"/>
    <property type="evidence" value="ECO:0007669"/>
    <property type="project" value="UniProtKB-SubCell"/>
</dbReference>
<dbReference type="PROSITE" id="PS01156">
    <property type="entry name" value="TONB_DEPENDENT_REC_2"/>
    <property type="match status" value="1"/>
</dbReference>
<evidence type="ECO:0000256" key="13">
    <source>
        <dbReference type="PROSITE-ProRule" id="PRU10144"/>
    </source>
</evidence>
<dbReference type="EMBL" id="BMZH01000004">
    <property type="protein sequence ID" value="GHA92034.1"/>
    <property type="molecule type" value="Genomic_DNA"/>
</dbReference>
<organism evidence="18 19">
    <name type="scientific">Algimonas arctica</name>
    <dbReference type="NCBI Taxonomy" id="1479486"/>
    <lineage>
        <taxon>Bacteria</taxon>
        <taxon>Pseudomonadati</taxon>
        <taxon>Pseudomonadota</taxon>
        <taxon>Alphaproteobacteria</taxon>
        <taxon>Maricaulales</taxon>
        <taxon>Robiginitomaculaceae</taxon>
        <taxon>Algimonas</taxon>
    </lineage>
</organism>
<evidence type="ECO:0000259" key="17">
    <source>
        <dbReference type="Pfam" id="PF07715"/>
    </source>
</evidence>
<proteinExistence type="inferred from homology"/>
<evidence type="ECO:0000259" key="16">
    <source>
        <dbReference type="Pfam" id="PF00593"/>
    </source>
</evidence>
<keyword evidence="19" id="KW-1185">Reference proteome</keyword>
<dbReference type="Pfam" id="PF07715">
    <property type="entry name" value="Plug"/>
    <property type="match status" value="1"/>
</dbReference>
<comment type="subcellular location">
    <subcellularLocation>
        <location evidence="1 12">Cell outer membrane</location>
        <topology evidence="1 12">Multi-pass membrane protein</topology>
    </subcellularLocation>
</comment>
<dbReference type="PROSITE" id="PS52016">
    <property type="entry name" value="TONB_DEPENDENT_REC_3"/>
    <property type="match status" value="1"/>
</dbReference>
<feature type="signal peptide" evidence="15">
    <location>
        <begin position="1"/>
        <end position="26"/>
    </location>
</feature>
<evidence type="ECO:0000256" key="1">
    <source>
        <dbReference type="ARBA" id="ARBA00004571"/>
    </source>
</evidence>
<comment type="caution">
    <text evidence="18">The sequence shown here is derived from an EMBL/GenBank/DDBJ whole genome shotgun (WGS) entry which is preliminary data.</text>
</comment>
<evidence type="ECO:0000313" key="18">
    <source>
        <dbReference type="EMBL" id="GHA92034.1"/>
    </source>
</evidence>
<dbReference type="InterPro" id="IPR039426">
    <property type="entry name" value="TonB-dep_rcpt-like"/>
</dbReference>